<dbReference type="AlphaFoldDB" id="A0A1L7D2C8"/>
<evidence type="ECO:0000256" key="1">
    <source>
        <dbReference type="ARBA" id="ARBA00000077"/>
    </source>
</evidence>
<evidence type="ECO:0000256" key="7">
    <source>
        <dbReference type="ARBA" id="ARBA00022801"/>
    </source>
</evidence>
<dbReference type="Gene3D" id="3.30.420.10">
    <property type="entry name" value="Ribonuclease H-like superfamily/Ribonuclease H"/>
    <property type="match status" value="1"/>
</dbReference>
<organism evidence="9 10">
    <name type="scientific">Corynebacterium phocae</name>
    <dbReference type="NCBI Taxonomy" id="161895"/>
    <lineage>
        <taxon>Bacteria</taxon>
        <taxon>Bacillati</taxon>
        <taxon>Actinomycetota</taxon>
        <taxon>Actinomycetes</taxon>
        <taxon>Mycobacteriales</taxon>
        <taxon>Corynebacteriaceae</taxon>
        <taxon>Corynebacterium</taxon>
    </lineage>
</organism>
<gene>
    <name evidence="9" type="ORF">CPHO_03970</name>
</gene>
<keyword evidence="10" id="KW-1185">Reference proteome</keyword>
<evidence type="ECO:0000313" key="10">
    <source>
        <dbReference type="Proteomes" id="UP000185491"/>
    </source>
</evidence>
<evidence type="ECO:0000256" key="4">
    <source>
        <dbReference type="ARBA" id="ARBA00022722"/>
    </source>
</evidence>
<dbReference type="CDD" id="cd09276">
    <property type="entry name" value="Rnase_HI_RT_non_LTR"/>
    <property type="match status" value="1"/>
</dbReference>
<dbReference type="GO" id="GO:0004523">
    <property type="term" value="F:RNA-DNA hybrid ribonuclease activity"/>
    <property type="evidence" value="ECO:0007669"/>
    <property type="project" value="UniProtKB-EC"/>
</dbReference>
<dbReference type="PANTHER" id="PTHR10642">
    <property type="entry name" value="RIBONUCLEASE H1"/>
    <property type="match status" value="1"/>
</dbReference>
<name>A0A1L7D2C8_9CORY</name>
<evidence type="ECO:0000259" key="8">
    <source>
        <dbReference type="PROSITE" id="PS50879"/>
    </source>
</evidence>
<protein>
    <recommendedName>
        <fullName evidence="3">ribonuclease H</fullName>
        <ecNumber evidence="3">3.1.26.4</ecNumber>
    </recommendedName>
</protein>
<keyword evidence="5" id="KW-0479">Metal-binding</keyword>
<keyword evidence="7" id="KW-0378">Hydrolase</keyword>
<sequence length="450" mass="48884">MASPVPTPLNMATSARERKAMREVVEKRRLQEKAQVEAQVTGLIQEYLLEQYLVQGTDEFVAAEVCKDLCKRWPAASWVISEYFRMSPAEAASLLGQGPAHEVLTAVTRMVPVETRDGGMGFHFHTEVRNSRTGCLFKGEGSRRESAEQSAVKKAVRAISLDHAFAVRHSMYQDSEGQACACWMCRYFLPTTDGRCFVSIADGEYRKEYQDHVRDCLARLRKDATPGTVLADHNRVLGPAGAVHMPGLPSVMGVASSSPEGGAAPVRFAQQKAAVYTDASRALSGHVATAAGVSVDGRFFTVPVRRRGGKRMTSNYCEAIGVLTAIKNWWGVGKALVVHTDSRAVVQGLQKCLAGEQLTFSRDTMAVIEKIAFLVSAYAELGGTIEVQWVPGHSGVHLNEIADRLAHAARFTSHPIVGKDGKHTIFANILADIRAQAPQSKQEVGLAAHG</sequence>
<dbReference type="EC" id="3.1.26.4" evidence="3"/>
<evidence type="ECO:0000256" key="3">
    <source>
        <dbReference type="ARBA" id="ARBA00012180"/>
    </source>
</evidence>
<keyword evidence="4" id="KW-0540">Nuclease</keyword>
<dbReference type="InterPro" id="IPR012337">
    <property type="entry name" value="RNaseH-like_sf"/>
</dbReference>
<evidence type="ECO:0000256" key="2">
    <source>
        <dbReference type="ARBA" id="ARBA00005300"/>
    </source>
</evidence>
<evidence type="ECO:0000256" key="5">
    <source>
        <dbReference type="ARBA" id="ARBA00022723"/>
    </source>
</evidence>
<keyword evidence="6" id="KW-0255">Endonuclease</keyword>
<dbReference type="InterPro" id="IPR050092">
    <property type="entry name" value="RNase_H"/>
</dbReference>
<dbReference type="Proteomes" id="UP000185491">
    <property type="component" value="Chromosome"/>
</dbReference>
<feature type="domain" description="RNase H type-1" evidence="8">
    <location>
        <begin position="245"/>
        <end position="411"/>
    </location>
</feature>
<dbReference type="Pfam" id="PF00075">
    <property type="entry name" value="RNase_H"/>
    <property type="match status" value="1"/>
</dbReference>
<dbReference type="InterPro" id="IPR036397">
    <property type="entry name" value="RNaseH_sf"/>
</dbReference>
<dbReference type="RefSeq" id="WP_075733401.1">
    <property type="nucleotide sequence ID" value="NZ_CP009249.1"/>
</dbReference>
<dbReference type="PROSITE" id="PS50879">
    <property type="entry name" value="RNASE_H_1"/>
    <property type="match status" value="1"/>
</dbReference>
<dbReference type="EMBL" id="CP009249">
    <property type="protein sequence ID" value="APT92182.1"/>
    <property type="molecule type" value="Genomic_DNA"/>
</dbReference>
<reference evidence="9 10" key="1">
    <citation type="submission" date="2014-08" db="EMBL/GenBank/DDBJ databases">
        <title>Complete genome sequence of Corynebacterium phocae M408/89/1(T)(=DSM 44612(T)), isolated from the common seal (Phoca vitulina).</title>
        <authorList>
            <person name="Ruckert C."/>
            <person name="Albersmeier A."/>
            <person name="Winkler A."/>
            <person name="Kalinowski J."/>
        </authorList>
    </citation>
    <scope>NUCLEOTIDE SEQUENCE [LARGE SCALE GENOMIC DNA]</scope>
    <source>
        <strain evidence="9 10">M408/89/1</strain>
    </source>
</reference>
<dbReference type="InterPro" id="IPR002156">
    <property type="entry name" value="RNaseH_domain"/>
</dbReference>
<evidence type="ECO:0000313" key="9">
    <source>
        <dbReference type="EMBL" id="APT92182.1"/>
    </source>
</evidence>
<comment type="similarity">
    <text evidence="2">Belongs to the RNase H family.</text>
</comment>
<evidence type="ECO:0000256" key="6">
    <source>
        <dbReference type="ARBA" id="ARBA00022759"/>
    </source>
</evidence>
<dbReference type="GO" id="GO:0043137">
    <property type="term" value="P:DNA replication, removal of RNA primer"/>
    <property type="evidence" value="ECO:0007669"/>
    <property type="project" value="TreeGrafter"/>
</dbReference>
<accession>A0A1L7D2C8</accession>
<dbReference type="KEGG" id="cpho:CPHO_03970"/>
<dbReference type="GO" id="GO:0003676">
    <property type="term" value="F:nucleic acid binding"/>
    <property type="evidence" value="ECO:0007669"/>
    <property type="project" value="InterPro"/>
</dbReference>
<dbReference type="GO" id="GO:0046872">
    <property type="term" value="F:metal ion binding"/>
    <property type="evidence" value="ECO:0007669"/>
    <property type="project" value="UniProtKB-KW"/>
</dbReference>
<dbReference type="OrthoDB" id="7845843at2"/>
<dbReference type="SUPFAM" id="SSF53098">
    <property type="entry name" value="Ribonuclease H-like"/>
    <property type="match status" value="1"/>
</dbReference>
<proteinExistence type="inferred from homology"/>
<dbReference type="PANTHER" id="PTHR10642:SF26">
    <property type="entry name" value="RIBONUCLEASE H1"/>
    <property type="match status" value="1"/>
</dbReference>
<comment type="catalytic activity">
    <reaction evidence="1">
        <text>Endonucleolytic cleavage to 5'-phosphomonoester.</text>
        <dbReference type="EC" id="3.1.26.4"/>
    </reaction>
</comment>